<evidence type="ECO:0000256" key="2">
    <source>
        <dbReference type="ARBA" id="ARBA00006434"/>
    </source>
</evidence>
<comment type="caution">
    <text evidence="15">The sequence shown here is derived from an EMBL/GenBank/DDBJ whole genome shotgun (WGS) entry which is preliminary data.</text>
</comment>
<evidence type="ECO:0000313" key="15">
    <source>
        <dbReference type="EMBL" id="GAA4899439.1"/>
    </source>
</evidence>
<feature type="transmembrane region" description="Helical" evidence="14">
    <location>
        <begin position="591"/>
        <end position="611"/>
    </location>
</feature>
<evidence type="ECO:0000256" key="14">
    <source>
        <dbReference type="SAM" id="Phobius"/>
    </source>
</evidence>
<keyword evidence="6" id="KW-0769">Symport</keyword>
<reference evidence="16" key="1">
    <citation type="journal article" date="2019" name="Int. J. Syst. Evol. Microbiol.">
        <title>The Global Catalogue of Microorganisms (GCM) 10K type strain sequencing project: providing services to taxonomists for standard genome sequencing and annotation.</title>
        <authorList>
            <consortium name="The Broad Institute Genomics Platform"/>
            <consortium name="The Broad Institute Genome Sequencing Center for Infectious Disease"/>
            <person name="Wu L."/>
            <person name="Ma J."/>
        </authorList>
    </citation>
    <scope>NUCLEOTIDE SEQUENCE [LARGE SCALE GENOMIC DNA]</scope>
    <source>
        <strain evidence="16">JCM 18401</strain>
    </source>
</reference>
<dbReference type="PANTHER" id="PTHR48086">
    <property type="entry name" value="SODIUM/PROLINE SYMPORTER-RELATED"/>
    <property type="match status" value="1"/>
</dbReference>
<evidence type="ECO:0000256" key="4">
    <source>
        <dbReference type="ARBA" id="ARBA00022475"/>
    </source>
</evidence>
<dbReference type="Pfam" id="PF00474">
    <property type="entry name" value="SSF"/>
    <property type="match status" value="1"/>
</dbReference>
<evidence type="ECO:0000256" key="10">
    <source>
        <dbReference type="ARBA" id="ARBA00023136"/>
    </source>
</evidence>
<evidence type="ECO:0000256" key="6">
    <source>
        <dbReference type="ARBA" id="ARBA00022847"/>
    </source>
</evidence>
<feature type="transmembrane region" description="Helical" evidence="14">
    <location>
        <begin position="467"/>
        <end position="493"/>
    </location>
</feature>
<keyword evidence="8" id="KW-0915">Sodium</keyword>
<name>A0ABP9FEQ9_9GAMM</name>
<feature type="transmembrane region" description="Helical" evidence="14">
    <location>
        <begin position="6"/>
        <end position="25"/>
    </location>
</feature>
<sequence length="633" mass="69993">MHLTWIDSAIVLLYLLTTIGIGLAMKKRASKNLKSYFQGGKQLPWYMLGLSNASGMFDISGTMWLVALCFLYGLKSIWIPWLWPVFNQVFLMVFLSLWLRRSNVLTGAEWIGTRFGFERGAQMSHLVVVVFALISVLGFLAYGFIGVGKFMEIFIPFESISPYLPFTVAPQYVPHFYGIFFTSIATFYVILGGMYSIVWTDILQFAIMTVAALTIGIIAMVSVPQETLHAAVPAGWTDPSISWELAIDWASHIPEAVAKVNSDGYSLFGIFVMMMLFKGVLVSAAGPAPNYDMQKILATKSPKEGALMSGFVSVALMPIRYFMIAGFAVLAVVHYDRLDLINGGKLDFENVLPSAMLEFVPVGLLGLLLAGLLAAFMSTFASTVNAAPAYVVNDIYKRYFNPQASDRTLIKASYLVSVLVVVISTGIGLFVTSINSVLQWLVSGLWGGYTVANVLKWYWWRLNGHGYFWGMASGILASLILPPLAGGLFPYIASDLLPLYLFPAVLLISAAACFIVSFATAPVDNQVLLSFYRTVRPWGFWGPVAAQISAQDPQFPHNRNFWRDMANVVLGVVAQTCLVALPIFIVIKDFYWAGISALLFSLCALVMKYSWYDKLDEQHHEQAEGIAAAIRRV</sequence>
<evidence type="ECO:0000256" key="5">
    <source>
        <dbReference type="ARBA" id="ARBA00022692"/>
    </source>
</evidence>
<dbReference type="RefSeq" id="WP_345336902.1">
    <property type="nucleotide sequence ID" value="NZ_BAABJZ010000101.1"/>
</dbReference>
<feature type="transmembrane region" description="Helical" evidence="14">
    <location>
        <begin position="80"/>
        <end position="99"/>
    </location>
</feature>
<evidence type="ECO:0000256" key="1">
    <source>
        <dbReference type="ARBA" id="ARBA00004651"/>
    </source>
</evidence>
<evidence type="ECO:0000256" key="11">
    <source>
        <dbReference type="ARBA" id="ARBA00023201"/>
    </source>
</evidence>
<feature type="transmembrane region" description="Helical" evidence="14">
    <location>
        <begin position="265"/>
        <end position="285"/>
    </location>
</feature>
<proteinExistence type="inferred from homology"/>
<keyword evidence="9" id="KW-0406">Ion transport</keyword>
<evidence type="ECO:0000256" key="8">
    <source>
        <dbReference type="ARBA" id="ARBA00023053"/>
    </source>
</evidence>
<feature type="transmembrane region" description="Helical" evidence="14">
    <location>
        <begin position="362"/>
        <end position="391"/>
    </location>
</feature>
<keyword evidence="4" id="KW-1003">Cell membrane</keyword>
<feature type="transmembrane region" description="Helical" evidence="14">
    <location>
        <begin position="205"/>
        <end position="223"/>
    </location>
</feature>
<dbReference type="PANTHER" id="PTHR48086:SF3">
    <property type="entry name" value="SODIUM_PROLINE SYMPORTER"/>
    <property type="match status" value="1"/>
</dbReference>
<protein>
    <submittedName>
        <fullName evidence="15">Na+:solute symporter</fullName>
    </submittedName>
</protein>
<keyword evidence="10 14" id="KW-0472">Membrane</keyword>
<evidence type="ECO:0000256" key="12">
    <source>
        <dbReference type="ARBA" id="ARBA00033708"/>
    </source>
</evidence>
<keyword evidence="5 14" id="KW-0812">Transmembrane</keyword>
<comment type="subcellular location">
    <subcellularLocation>
        <location evidence="1">Cell membrane</location>
        <topology evidence="1">Multi-pass membrane protein</topology>
    </subcellularLocation>
</comment>
<evidence type="ECO:0000256" key="9">
    <source>
        <dbReference type="ARBA" id="ARBA00023065"/>
    </source>
</evidence>
<organism evidence="15 16">
    <name type="scientific">Ferrimonas pelagia</name>
    <dbReference type="NCBI Taxonomy" id="1177826"/>
    <lineage>
        <taxon>Bacteria</taxon>
        <taxon>Pseudomonadati</taxon>
        <taxon>Pseudomonadota</taxon>
        <taxon>Gammaproteobacteria</taxon>
        <taxon>Alteromonadales</taxon>
        <taxon>Ferrimonadaceae</taxon>
        <taxon>Ferrimonas</taxon>
    </lineage>
</organism>
<feature type="transmembrane region" description="Helical" evidence="14">
    <location>
        <begin position="45"/>
        <end position="74"/>
    </location>
</feature>
<feature type="transmembrane region" description="Helical" evidence="14">
    <location>
        <begin position="120"/>
        <end position="145"/>
    </location>
</feature>
<evidence type="ECO:0000256" key="3">
    <source>
        <dbReference type="ARBA" id="ARBA00022448"/>
    </source>
</evidence>
<evidence type="ECO:0000256" key="13">
    <source>
        <dbReference type="RuleBase" id="RU362091"/>
    </source>
</evidence>
<accession>A0ABP9FEQ9</accession>
<feature type="transmembrane region" description="Helical" evidence="14">
    <location>
        <begin position="437"/>
        <end position="455"/>
    </location>
</feature>
<evidence type="ECO:0000256" key="7">
    <source>
        <dbReference type="ARBA" id="ARBA00022989"/>
    </source>
</evidence>
<dbReference type="InterPro" id="IPR001734">
    <property type="entry name" value="Na/solute_symporter"/>
</dbReference>
<feature type="transmembrane region" description="Helical" evidence="14">
    <location>
        <begin position="176"/>
        <end position="198"/>
    </location>
</feature>
<keyword evidence="7 14" id="KW-1133">Transmembrane helix</keyword>
<gene>
    <name evidence="15" type="ORF">GCM10023333_36340</name>
</gene>
<keyword evidence="3" id="KW-0813">Transport</keyword>
<feature type="transmembrane region" description="Helical" evidence="14">
    <location>
        <begin position="412"/>
        <end position="431"/>
    </location>
</feature>
<keyword evidence="11" id="KW-0739">Sodium transport</keyword>
<dbReference type="EMBL" id="BAABJZ010000101">
    <property type="protein sequence ID" value="GAA4899439.1"/>
    <property type="molecule type" value="Genomic_DNA"/>
</dbReference>
<comment type="similarity">
    <text evidence="2 13">Belongs to the sodium:solute symporter (SSF) (TC 2.A.21) family.</text>
</comment>
<keyword evidence="16" id="KW-1185">Reference proteome</keyword>
<dbReference type="InterPro" id="IPR050277">
    <property type="entry name" value="Sodium:Solute_Symporter"/>
</dbReference>
<dbReference type="Proteomes" id="UP001499988">
    <property type="component" value="Unassembled WGS sequence"/>
</dbReference>
<feature type="transmembrane region" description="Helical" evidence="14">
    <location>
        <begin position="565"/>
        <end position="585"/>
    </location>
</feature>
<feature type="transmembrane region" description="Helical" evidence="14">
    <location>
        <begin position="499"/>
        <end position="523"/>
    </location>
</feature>
<dbReference type="CDD" id="cd11477">
    <property type="entry name" value="SLC5sbd_u1"/>
    <property type="match status" value="1"/>
</dbReference>
<evidence type="ECO:0000313" key="16">
    <source>
        <dbReference type="Proteomes" id="UP001499988"/>
    </source>
</evidence>
<dbReference type="PROSITE" id="PS50283">
    <property type="entry name" value="NA_SOLUT_SYMP_3"/>
    <property type="match status" value="1"/>
</dbReference>
<dbReference type="InterPro" id="IPR038377">
    <property type="entry name" value="Na/Glc_symporter_sf"/>
</dbReference>
<comment type="catalytic activity">
    <reaction evidence="12">
        <text>L-proline(in) + Na(+)(in) = L-proline(out) + Na(+)(out)</text>
        <dbReference type="Rhea" id="RHEA:28967"/>
        <dbReference type="ChEBI" id="CHEBI:29101"/>
        <dbReference type="ChEBI" id="CHEBI:60039"/>
    </reaction>
</comment>
<feature type="transmembrane region" description="Helical" evidence="14">
    <location>
        <begin position="306"/>
        <end position="333"/>
    </location>
</feature>
<dbReference type="Gene3D" id="1.20.1730.10">
    <property type="entry name" value="Sodium/glucose cotransporter"/>
    <property type="match status" value="1"/>
</dbReference>